<dbReference type="InterPro" id="IPR036188">
    <property type="entry name" value="FAD/NAD-bd_sf"/>
</dbReference>
<proteinExistence type="predicted"/>
<name>A0A2T0PYE1_9ACTN</name>
<dbReference type="Gene3D" id="3.50.50.60">
    <property type="entry name" value="FAD/NAD(P)-binding domain"/>
    <property type="match status" value="1"/>
</dbReference>
<evidence type="ECO:0000313" key="3">
    <source>
        <dbReference type="Proteomes" id="UP000237846"/>
    </source>
</evidence>
<comment type="caution">
    <text evidence="2">The sequence shown here is derived from an EMBL/GenBank/DDBJ whole genome shotgun (WGS) entry which is preliminary data.</text>
</comment>
<gene>
    <name evidence="2" type="ORF">CLV72_10757</name>
</gene>
<sequence length="399" mass="42439">MPNSGSRASRRALVVGAGIAGLAVALRLRTGGWEVLVVERAPARRGGGYLVNFSDLGYDAAERMGLAAAVHAAEPEPVELRYVDRDGRVEATMGVRAQTDLLGERQVSIFRGDLESVLFEALDEPPDVRFGTTVTAIEQDAGGVTATLSDGTRERADLLVGADGLHSRVRSLVFGPEEGFRHDFGTAIAIVPLPEVPSGIDPGTSIALPLVRRGVSVITPPGRQAAAFFIFRTGDAEAELAAGAAATLRHRYGDLGWVVPELLDAAERNEADVYFDQVSQVRADRWSVGRVVPAGDAAWCVSLFAGFGSSLAVGGAEALGDELDRQPGDVPAALEAWERRLRPVAERWGRQGRRLRGVFVAATPLGVRARVLGLRIATHPVGIGLARRFLAVPPTPDQR</sequence>
<evidence type="ECO:0000259" key="1">
    <source>
        <dbReference type="Pfam" id="PF01494"/>
    </source>
</evidence>
<dbReference type="InterPro" id="IPR002938">
    <property type="entry name" value="FAD-bd"/>
</dbReference>
<dbReference type="Proteomes" id="UP000237846">
    <property type="component" value="Unassembled WGS sequence"/>
</dbReference>
<dbReference type="InterPro" id="IPR051704">
    <property type="entry name" value="FAD_aromatic-hydroxylase"/>
</dbReference>
<dbReference type="Gene3D" id="3.30.9.10">
    <property type="entry name" value="D-Amino Acid Oxidase, subunit A, domain 2"/>
    <property type="match status" value="1"/>
</dbReference>
<organism evidence="2 3">
    <name type="scientific">Allonocardiopsis opalescens</name>
    <dbReference type="NCBI Taxonomy" id="1144618"/>
    <lineage>
        <taxon>Bacteria</taxon>
        <taxon>Bacillati</taxon>
        <taxon>Actinomycetota</taxon>
        <taxon>Actinomycetes</taxon>
        <taxon>Streptosporangiales</taxon>
        <taxon>Allonocardiopsis</taxon>
    </lineage>
</organism>
<dbReference type="GO" id="GO:0071949">
    <property type="term" value="F:FAD binding"/>
    <property type="evidence" value="ECO:0007669"/>
    <property type="project" value="InterPro"/>
</dbReference>
<reference evidence="2 3" key="1">
    <citation type="submission" date="2018-03" db="EMBL/GenBank/DDBJ databases">
        <title>Genomic Encyclopedia of Archaeal and Bacterial Type Strains, Phase II (KMG-II): from individual species to whole genera.</title>
        <authorList>
            <person name="Goeker M."/>
        </authorList>
    </citation>
    <scope>NUCLEOTIDE SEQUENCE [LARGE SCALE GENOMIC DNA]</scope>
    <source>
        <strain evidence="2 3">DSM 45601</strain>
    </source>
</reference>
<evidence type="ECO:0000313" key="2">
    <source>
        <dbReference type="EMBL" id="PRX96534.1"/>
    </source>
</evidence>
<dbReference type="SUPFAM" id="SSF51905">
    <property type="entry name" value="FAD/NAD(P)-binding domain"/>
    <property type="match status" value="1"/>
</dbReference>
<keyword evidence="3" id="KW-1185">Reference proteome</keyword>
<dbReference type="EMBL" id="PVZC01000007">
    <property type="protein sequence ID" value="PRX96534.1"/>
    <property type="molecule type" value="Genomic_DNA"/>
</dbReference>
<dbReference type="AlphaFoldDB" id="A0A2T0PYE1"/>
<feature type="domain" description="FAD-binding" evidence="1">
    <location>
        <begin position="12"/>
        <end position="325"/>
    </location>
</feature>
<dbReference type="PANTHER" id="PTHR46865:SF8">
    <property type="entry name" value="POSSIBLE OXIDOREDUCTASE"/>
    <property type="match status" value="1"/>
</dbReference>
<dbReference type="OrthoDB" id="3356051at2"/>
<dbReference type="RefSeq" id="WP_106249796.1">
    <property type="nucleotide sequence ID" value="NZ_PVZC01000007.1"/>
</dbReference>
<accession>A0A2T0PYE1</accession>
<protein>
    <submittedName>
        <fullName evidence="2">2-polyprenyl-6-methoxyphenol hydroxylase-like FAD-dependent oxidoreductase</fullName>
    </submittedName>
</protein>
<dbReference type="PRINTS" id="PR00420">
    <property type="entry name" value="RNGMNOXGNASE"/>
</dbReference>
<dbReference type="Pfam" id="PF01494">
    <property type="entry name" value="FAD_binding_3"/>
    <property type="match status" value="1"/>
</dbReference>
<dbReference type="PANTHER" id="PTHR46865">
    <property type="entry name" value="OXIDOREDUCTASE-RELATED"/>
    <property type="match status" value="1"/>
</dbReference>